<organism evidence="2 3">
    <name type="scientific">Micromonospora coxensis</name>
    <dbReference type="NCBI Taxonomy" id="356852"/>
    <lineage>
        <taxon>Bacteria</taxon>
        <taxon>Bacillati</taxon>
        <taxon>Actinomycetota</taxon>
        <taxon>Actinomycetes</taxon>
        <taxon>Micromonosporales</taxon>
        <taxon>Micromonosporaceae</taxon>
        <taxon>Micromonospora</taxon>
    </lineage>
</organism>
<keyword evidence="3" id="KW-1185">Reference proteome</keyword>
<dbReference type="RefSeq" id="WP_088978889.1">
    <property type="nucleotide sequence ID" value="NZ_LT607753.1"/>
</dbReference>
<dbReference type="Proteomes" id="UP000198215">
    <property type="component" value="Chromosome I"/>
</dbReference>
<gene>
    <name evidence="2" type="ORF">GA0070614_5835</name>
</gene>
<dbReference type="EMBL" id="LT607753">
    <property type="protein sequence ID" value="SCG76062.1"/>
    <property type="molecule type" value="Genomic_DNA"/>
</dbReference>
<reference evidence="3" key="1">
    <citation type="submission" date="2016-06" db="EMBL/GenBank/DDBJ databases">
        <authorList>
            <person name="Varghese N."/>
            <person name="Submissions Spin"/>
        </authorList>
    </citation>
    <scope>NUCLEOTIDE SEQUENCE [LARGE SCALE GENOMIC DNA]</scope>
    <source>
        <strain evidence="3">DSM 45161</strain>
    </source>
</reference>
<sequence length="298" mass="32667">MTPREQSILDTAGLAGREAYVLDAAGGGRALLVDVSPDEMLDAWAAARAAVARTGRWPVLCPRHAARDGSLFSRFYFDEGSNGADSSPAGVLARAETIDVDARLAERHAHYPDGLVARVDETIELEREATRARYGDAPAAQEIRAAVTGADPVEIAVNRHLFGWEGGREPLVGPDTGVQDWFGSTEERATLVLLPVAQPWAVYAYVDALHDACGYGHDLLVAAARRWYERYGAEPVAAWEVTTWLTVARPPTDPDEAWRLAFEHYTLAENTLATPAVTLREHAHLLPHLDRWVLFSRP</sequence>
<dbReference type="InterPro" id="IPR025349">
    <property type="entry name" value="DUF4253"/>
</dbReference>
<dbReference type="OrthoDB" id="7839592at2"/>
<evidence type="ECO:0000313" key="2">
    <source>
        <dbReference type="EMBL" id="SCG76062.1"/>
    </source>
</evidence>
<feature type="domain" description="DUF4253" evidence="1">
    <location>
        <begin position="191"/>
        <end position="294"/>
    </location>
</feature>
<dbReference type="Pfam" id="PF14062">
    <property type="entry name" value="DUF4253"/>
    <property type="match status" value="1"/>
</dbReference>
<accession>A0A1C5JZU3</accession>
<name>A0A1C5JZU3_9ACTN</name>
<protein>
    <recommendedName>
        <fullName evidence="1">DUF4253 domain-containing protein</fullName>
    </recommendedName>
</protein>
<dbReference type="AlphaFoldDB" id="A0A1C5JZU3"/>
<proteinExistence type="predicted"/>
<evidence type="ECO:0000313" key="3">
    <source>
        <dbReference type="Proteomes" id="UP000198215"/>
    </source>
</evidence>
<evidence type="ECO:0000259" key="1">
    <source>
        <dbReference type="Pfam" id="PF14062"/>
    </source>
</evidence>